<evidence type="ECO:0000256" key="2">
    <source>
        <dbReference type="ARBA" id="ARBA00023125"/>
    </source>
</evidence>
<protein>
    <submittedName>
        <fullName evidence="6">IclR family transcriptional regulator</fullName>
    </submittedName>
</protein>
<dbReference type="InterPro" id="IPR005471">
    <property type="entry name" value="Tscrpt_reg_IclR_N"/>
</dbReference>
<evidence type="ECO:0000256" key="3">
    <source>
        <dbReference type="ARBA" id="ARBA00023163"/>
    </source>
</evidence>
<evidence type="ECO:0000256" key="1">
    <source>
        <dbReference type="ARBA" id="ARBA00023015"/>
    </source>
</evidence>
<reference evidence="6" key="1">
    <citation type="submission" date="2021-11" db="EMBL/GenBank/DDBJ databases">
        <title>Draft genome sequence of Alcaligenes endophyticus type strain CCUG 75668T.</title>
        <authorList>
            <person name="Salva-Serra F."/>
            <person name="Duran R.E."/>
            <person name="Seeger M."/>
            <person name="Moore E.R.B."/>
            <person name="Jaen-Luchoro D."/>
        </authorList>
    </citation>
    <scope>NUCLEOTIDE SEQUENCE</scope>
    <source>
        <strain evidence="6">CCUG 75668</strain>
    </source>
</reference>
<dbReference type="InterPro" id="IPR036390">
    <property type="entry name" value="WH_DNA-bd_sf"/>
</dbReference>
<dbReference type="InterPro" id="IPR036388">
    <property type="entry name" value="WH-like_DNA-bd_sf"/>
</dbReference>
<dbReference type="RefSeq" id="WP_266122555.1">
    <property type="nucleotide sequence ID" value="NZ_JAJHNU010000001.1"/>
</dbReference>
<dbReference type="InterPro" id="IPR050707">
    <property type="entry name" value="HTH_MetabolicPath_Reg"/>
</dbReference>
<dbReference type="PANTHER" id="PTHR30136:SF35">
    <property type="entry name" value="HTH-TYPE TRANSCRIPTIONAL REGULATOR RV1719"/>
    <property type="match status" value="1"/>
</dbReference>
<keyword evidence="7" id="KW-1185">Reference proteome</keyword>
<keyword evidence="2" id="KW-0238">DNA-binding</keyword>
<evidence type="ECO:0000313" key="6">
    <source>
        <dbReference type="EMBL" id="MDN4120109.1"/>
    </source>
</evidence>
<dbReference type="InterPro" id="IPR014757">
    <property type="entry name" value="Tscrpt_reg_IclR_C"/>
</dbReference>
<sequence>MGKQLVKRSELSSSDTVQSVSRALEILHILSFNVSSTGMRFSDLQAQSGLSKGTLHRLLKSLVVSGFVEQAAGSRMYYLGLEFLSMGERAANRLDIRAITQTSLQRLAVATGDTVMLTIRSGLDAVCIDRREGAFPVKALTQSIGTRRPLGVGSGALALLAALSDEEVQNVLRRNSYRLSSYPGVTLELLLQAITETRECGYAFNPGHLLKGMCGIGVTIYLAKQPVAALSIAASVGRMQLSRRREVAAMLKNEATRISEELSEH</sequence>
<dbReference type="Gene3D" id="1.10.10.10">
    <property type="entry name" value="Winged helix-like DNA-binding domain superfamily/Winged helix DNA-binding domain"/>
    <property type="match status" value="1"/>
</dbReference>
<name>A0ABT8EFT2_9BURK</name>
<dbReference type="PROSITE" id="PS51077">
    <property type="entry name" value="HTH_ICLR"/>
    <property type="match status" value="1"/>
</dbReference>
<gene>
    <name evidence="6" type="ORF">LMS43_02280</name>
</gene>
<evidence type="ECO:0000313" key="7">
    <source>
        <dbReference type="Proteomes" id="UP001168613"/>
    </source>
</evidence>
<organism evidence="6 7">
    <name type="scientific">Alcaligenes endophyticus</name>
    <dbReference type="NCBI Taxonomy" id="1929088"/>
    <lineage>
        <taxon>Bacteria</taxon>
        <taxon>Pseudomonadati</taxon>
        <taxon>Pseudomonadota</taxon>
        <taxon>Betaproteobacteria</taxon>
        <taxon>Burkholderiales</taxon>
        <taxon>Alcaligenaceae</taxon>
        <taxon>Alcaligenes</taxon>
    </lineage>
</organism>
<dbReference type="Pfam" id="PF09339">
    <property type="entry name" value="HTH_IclR"/>
    <property type="match status" value="1"/>
</dbReference>
<dbReference type="EMBL" id="JAJHNU010000001">
    <property type="protein sequence ID" value="MDN4120109.1"/>
    <property type="molecule type" value="Genomic_DNA"/>
</dbReference>
<evidence type="ECO:0000259" key="4">
    <source>
        <dbReference type="PROSITE" id="PS51077"/>
    </source>
</evidence>
<keyword evidence="3" id="KW-0804">Transcription</keyword>
<dbReference type="SUPFAM" id="SSF46785">
    <property type="entry name" value="Winged helix' DNA-binding domain"/>
    <property type="match status" value="1"/>
</dbReference>
<dbReference type="SUPFAM" id="SSF55781">
    <property type="entry name" value="GAF domain-like"/>
    <property type="match status" value="1"/>
</dbReference>
<dbReference type="Pfam" id="PF01614">
    <property type="entry name" value="IclR_C"/>
    <property type="match status" value="1"/>
</dbReference>
<dbReference type="SMART" id="SM00346">
    <property type="entry name" value="HTH_ICLR"/>
    <property type="match status" value="1"/>
</dbReference>
<feature type="domain" description="HTH iclR-type" evidence="4">
    <location>
        <begin position="17"/>
        <end position="81"/>
    </location>
</feature>
<dbReference type="PROSITE" id="PS51078">
    <property type="entry name" value="ICLR_ED"/>
    <property type="match status" value="1"/>
</dbReference>
<dbReference type="InterPro" id="IPR029016">
    <property type="entry name" value="GAF-like_dom_sf"/>
</dbReference>
<keyword evidence="1" id="KW-0805">Transcription regulation</keyword>
<accession>A0ABT8EFT2</accession>
<dbReference type="Proteomes" id="UP001168613">
    <property type="component" value="Unassembled WGS sequence"/>
</dbReference>
<comment type="caution">
    <text evidence="6">The sequence shown here is derived from an EMBL/GenBank/DDBJ whole genome shotgun (WGS) entry which is preliminary data.</text>
</comment>
<dbReference type="Gene3D" id="3.30.450.40">
    <property type="match status" value="1"/>
</dbReference>
<evidence type="ECO:0000259" key="5">
    <source>
        <dbReference type="PROSITE" id="PS51078"/>
    </source>
</evidence>
<dbReference type="PANTHER" id="PTHR30136">
    <property type="entry name" value="HELIX-TURN-HELIX TRANSCRIPTIONAL REGULATOR, ICLR FAMILY"/>
    <property type="match status" value="1"/>
</dbReference>
<proteinExistence type="predicted"/>
<feature type="domain" description="IclR-ED" evidence="5">
    <location>
        <begin position="82"/>
        <end position="264"/>
    </location>
</feature>